<evidence type="ECO:0000256" key="5">
    <source>
        <dbReference type="ARBA" id="ARBA00022842"/>
    </source>
</evidence>
<dbReference type="InterPro" id="IPR015797">
    <property type="entry name" value="NUDIX_hydrolase-like_dom_sf"/>
</dbReference>
<evidence type="ECO:0000256" key="3">
    <source>
        <dbReference type="ARBA" id="ARBA00022723"/>
    </source>
</evidence>
<dbReference type="InterPro" id="IPR000086">
    <property type="entry name" value="NUDIX_hydrolase_dom"/>
</dbReference>
<comment type="caution">
    <text evidence="8">The sequence shown here is derived from an EMBL/GenBank/DDBJ whole genome shotgun (WGS) entry which is preliminary data.</text>
</comment>
<comment type="cofactor">
    <cofactor evidence="2">
        <name>Mg(2+)</name>
        <dbReference type="ChEBI" id="CHEBI:18420"/>
    </cofactor>
</comment>
<protein>
    <submittedName>
        <fullName evidence="8">CoA pyrophosphatase</fullName>
    </submittedName>
</protein>
<name>A0A934KVV8_9FLAO</name>
<proteinExistence type="predicted"/>
<keyword evidence="6" id="KW-0464">Manganese</keyword>
<keyword evidence="4" id="KW-0378">Hydrolase</keyword>
<sequence>MNFETFLKSISKIEHIPLPGPDSQFKMSPPYRNELIRQQEKAIKYSKQAGVMALFYPDMEQDTKLILILRKTYRGVHSAQVGFPGGKLEADDPSLEYAALRETFEEVGVPLGTITVLKQMTKLYIPPSNFTVYPFLGITNETPKFLKQDDEVEDLIEVNFNDFVNDEYVTTQMIMTSLNQQVEVPVFKLNGHTVWGATAMMLSEIKDLIKTVL</sequence>
<evidence type="ECO:0000313" key="8">
    <source>
        <dbReference type="EMBL" id="MBJ7881243.1"/>
    </source>
</evidence>
<keyword evidence="5" id="KW-0460">Magnesium</keyword>
<evidence type="ECO:0000313" key="9">
    <source>
        <dbReference type="Proteomes" id="UP000662373"/>
    </source>
</evidence>
<dbReference type="InterPro" id="IPR045121">
    <property type="entry name" value="CoAse"/>
</dbReference>
<evidence type="ECO:0000256" key="4">
    <source>
        <dbReference type="ARBA" id="ARBA00022801"/>
    </source>
</evidence>
<accession>A0A934KVV8</accession>
<dbReference type="Pfam" id="PF00293">
    <property type="entry name" value="NUDIX"/>
    <property type="match status" value="1"/>
</dbReference>
<evidence type="ECO:0000256" key="6">
    <source>
        <dbReference type="ARBA" id="ARBA00023211"/>
    </source>
</evidence>
<evidence type="ECO:0000256" key="1">
    <source>
        <dbReference type="ARBA" id="ARBA00001936"/>
    </source>
</evidence>
<reference evidence="8 9" key="1">
    <citation type="submission" date="2020-09" db="EMBL/GenBank/DDBJ databases">
        <title>Draft genome of Gelidibacter salicanalis PAMC21136.</title>
        <authorList>
            <person name="Park H."/>
        </authorList>
    </citation>
    <scope>NUCLEOTIDE SEQUENCE [LARGE SCALE GENOMIC DNA]</scope>
    <source>
        <strain evidence="8 9">PAMC21136</strain>
    </source>
</reference>
<dbReference type="SUPFAM" id="SSF55811">
    <property type="entry name" value="Nudix"/>
    <property type="match status" value="1"/>
</dbReference>
<dbReference type="RefSeq" id="WP_199599504.1">
    <property type="nucleotide sequence ID" value="NZ_JAEHJZ010000026.1"/>
</dbReference>
<keyword evidence="3" id="KW-0479">Metal-binding</keyword>
<organism evidence="8 9">
    <name type="scientific">Gelidibacter salicanalis</name>
    <dbReference type="NCBI Taxonomy" id="291193"/>
    <lineage>
        <taxon>Bacteria</taxon>
        <taxon>Pseudomonadati</taxon>
        <taxon>Bacteroidota</taxon>
        <taxon>Flavobacteriia</taxon>
        <taxon>Flavobacteriales</taxon>
        <taxon>Flavobacteriaceae</taxon>
        <taxon>Gelidibacter</taxon>
    </lineage>
</organism>
<dbReference type="GO" id="GO:0046872">
    <property type="term" value="F:metal ion binding"/>
    <property type="evidence" value="ECO:0007669"/>
    <property type="project" value="UniProtKB-KW"/>
</dbReference>
<dbReference type="PANTHER" id="PTHR12992:SF11">
    <property type="entry name" value="MITOCHONDRIAL COENZYME A DIPHOSPHATASE NUDT8"/>
    <property type="match status" value="1"/>
</dbReference>
<comment type="cofactor">
    <cofactor evidence="1">
        <name>Mn(2+)</name>
        <dbReference type="ChEBI" id="CHEBI:29035"/>
    </cofactor>
</comment>
<evidence type="ECO:0000256" key="2">
    <source>
        <dbReference type="ARBA" id="ARBA00001946"/>
    </source>
</evidence>
<dbReference type="Proteomes" id="UP000662373">
    <property type="component" value="Unassembled WGS sequence"/>
</dbReference>
<dbReference type="PROSITE" id="PS51462">
    <property type="entry name" value="NUDIX"/>
    <property type="match status" value="1"/>
</dbReference>
<dbReference type="Gene3D" id="3.90.79.10">
    <property type="entry name" value="Nucleoside Triphosphate Pyrophosphohydrolase"/>
    <property type="match status" value="1"/>
</dbReference>
<dbReference type="AlphaFoldDB" id="A0A934KVV8"/>
<gene>
    <name evidence="8" type="ORF">JEM65_11365</name>
</gene>
<dbReference type="PANTHER" id="PTHR12992">
    <property type="entry name" value="NUDIX HYDROLASE"/>
    <property type="match status" value="1"/>
</dbReference>
<dbReference type="EMBL" id="JAEHJZ010000026">
    <property type="protein sequence ID" value="MBJ7881243.1"/>
    <property type="molecule type" value="Genomic_DNA"/>
</dbReference>
<feature type="domain" description="Nudix hydrolase" evidence="7">
    <location>
        <begin position="46"/>
        <end position="181"/>
    </location>
</feature>
<dbReference type="GO" id="GO:0010945">
    <property type="term" value="F:coenzyme A diphosphatase activity"/>
    <property type="evidence" value="ECO:0007669"/>
    <property type="project" value="InterPro"/>
</dbReference>
<keyword evidence="9" id="KW-1185">Reference proteome</keyword>
<dbReference type="CDD" id="cd03426">
    <property type="entry name" value="NUDIX_CoAse_Nudt7"/>
    <property type="match status" value="1"/>
</dbReference>
<evidence type="ECO:0000259" key="7">
    <source>
        <dbReference type="PROSITE" id="PS51462"/>
    </source>
</evidence>